<organism evidence="1">
    <name type="scientific">mine drainage metagenome</name>
    <dbReference type="NCBI Taxonomy" id="410659"/>
    <lineage>
        <taxon>unclassified sequences</taxon>
        <taxon>metagenomes</taxon>
        <taxon>ecological metagenomes</taxon>
    </lineage>
</organism>
<dbReference type="InterPro" id="IPR006311">
    <property type="entry name" value="TAT_signal"/>
</dbReference>
<reference evidence="1" key="1">
    <citation type="submission" date="2009-10" db="EMBL/GenBank/DDBJ databases">
        <title>Diversity of trophic interactions inside an arsenic-rich microbial ecosystem.</title>
        <authorList>
            <person name="Bertin P.N."/>
            <person name="Heinrich-Salmeron A."/>
            <person name="Pelletier E."/>
            <person name="Goulhen-Chollet F."/>
            <person name="Arsene-Ploetze F."/>
            <person name="Gallien S."/>
            <person name="Calteau A."/>
            <person name="Vallenet D."/>
            <person name="Casiot C."/>
            <person name="Chane-Woon-Ming B."/>
            <person name="Giloteaux L."/>
            <person name="Barakat M."/>
            <person name="Bonnefoy V."/>
            <person name="Bruneel O."/>
            <person name="Chandler M."/>
            <person name="Cleiss J."/>
            <person name="Duran R."/>
            <person name="Elbaz-Poulichet F."/>
            <person name="Fonknechten N."/>
            <person name="Lauga B."/>
            <person name="Mornico D."/>
            <person name="Ortet P."/>
            <person name="Schaeffer C."/>
            <person name="Siguier P."/>
            <person name="Alexander Thil Smith A."/>
            <person name="Van Dorsselaer A."/>
            <person name="Weissenbach J."/>
            <person name="Medigue C."/>
            <person name="Le Paslier D."/>
        </authorList>
    </citation>
    <scope>NUCLEOTIDE SEQUENCE</scope>
</reference>
<name>E6QS84_9ZZZZ</name>
<sequence length="108" mass="10992">MDKRQFLSAAAASLLAAGTLSLTPLAQAADTDKCFGVASAGQNGCAGISGLHSCQGASTISYHPGDYKVVPEGTCKKMGGLTAKQAEIMLKDPAKTKAFEAAMAQRNA</sequence>
<dbReference type="PROSITE" id="PS51318">
    <property type="entry name" value="TAT"/>
    <property type="match status" value="1"/>
</dbReference>
<dbReference type="EMBL" id="CABR01000069">
    <property type="protein sequence ID" value="CBI10106.1"/>
    <property type="molecule type" value="Genomic_DNA"/>
</dbReference>
<evidence type="ECO:0000313" key="1">
    <source>
        <dbReference type="EMBL" id="CBI10106.1"/>
    </source>
</evidence>
<dbReference type="Pfam" id="PF10048">
    <property type="entry name" value="DUF2282"/>
    <property type="match status" value="1"/>
</dbReference>
<proteinExistence type="predicted"/>
<dbReference type="AlphaFoldDB" id="E6QS84"/>
<dbReference type="InterPro" id="IPR018740">
    <property type="entry name" value="DUF2282_membr"/>
</dbReference>
<accession>E6QS84</accession>
<comment type="caution">
    <text evidence="1">The sequence shown here is derived from an EMBL/GenBank/DDBJ whole genome shotgun (WGS) entry which is preliminary data.</text>
</comment>
<protein>
    <submittedName>
        <fullName evidence="1">Putative signal peptide protein</fullName>
    </submittedName>
</protein>
<gene>
    <name evidence="1" type="ORF">CARN7_0867</name>
</gene>